<evidence type="ECO:0000256" key="2">
    <source>
        <dbReference type="ARBA" id="ARBA00022491"/>
    </source>
</evidence>
<accession>A0AAE0E4R8</accession>
<keyword evidence="5 6" id="KW-0539">Nucleus</keyword>
<name>A0AAE0E4R8_9ROSI</name>
<keyword evidence="3 6" id="KW-0805">Transcription regulation</keyword>
<feature type="region of interest" description="Disordered" evidence="7">
    <location>
        <begin position="132"/>
        <end position="156"/>
    </location>
</feature>
<comment type="function">
    <text evidence="6">Transcriptional repressor that regulates multiple aspects of plant growth and development.</text>
</comment>
<dbReference type="NCBIfam" id="TIGR01568">
    <property type="entry name" value="A_thal_3678"/>
    <property type="match status" value="1"/>
</dbReference>
<evidence type="ECO:0000256" key="7">
    <source>
        <dbReference type="SAM" id="MobiDB-lite"/>
    </source>
</evidence>
<proteinExistence type="predicted"/>
<evidence type="ECO:0000256" key="5">
    <source>
        <dbReference type="ARBA" id="ARBA00023242"/>
    </source>
</evidence>
<feature type="compositionally biased region" description="Low complexity" evidence="7">
    <location>
        <begin position="193"/>
        <end position="204"/>
    </location>
</feature>
<dbReference type="GO" id="GO:0005634">
    <property type="term" value="C:nucleus"/>
    <property type="evidence" value="ECO:0007669"/>
    <property type="project" value="UniProtKB-SubCell"/>
</dbReference>
<dbReference type="InterPro" id="IPR038933">
    <property type="entry name" value="Ovate"/>
</dbReference>
<dbReference type="Pfam" id="PF04844">
    <property type="entry name" value="Ovate"/>
    <property type="match status" value="1"/>
</dbReference>
<dbReference type="InterPro" id="IPR006458">
    <property type="entry name" value="Ovate_C"/>
</dbReference>
<evidence type="ECO:0000256" key="4">
    <source>
        <dbReference type="ARBA" id="ARBA00023163"/>
    </source>
</evidence>
<evidence type="ECO:0000256" key="3">
    <source>
        <dbReference type="ARBA" id="ARBA00023015"/>
    </source>
</evidence>
<gene>
    <name evidence="9" type="ORF">Dsin_015433</name>
</gene>
<evidence type="ECO:0000256" key="1">
    <source>
        <dbReference type="ARBA" id="ARBA00004123"/>
    </source>
</evidence>
<dbReference type="PROSITE" id="PS51754">
    <property type="entry name" value="OVATE"/>
    <property type="match status" value="1"/>
</dbReference>
<feature type="region of interest" description="Disordered" evidence="7">
    <location>
        <begin position="193"/>
        <end position="235"/>
    </location>
</feature>
<feature type="compositionally biased region" description="Basic residues" evidence="7">
    <location>
        <begin position="209"/>
        <end position="226"/>
    </location>
</feature>
<dbReference type="GO" id="GO:0045892">
    <property type="term" value="P:negative regulation of DNA-templated transcription"/>
    <property type="evidence" value="ECO:0007669"/>
    <property type="project" value="UniProtKB-UniRule"/>
</dbReference>
<comment type="caution">
    <text evidence="9">The sequence shown here is derived from an EMBL/GenBank/DDBJ whole genome shotgun (WGS) entry which is preliminary data.</text>
</comment>
<evidence type="ECO:0000259" key="8">
    <source>
        <dbReference type="PROSITE" id="PS51754"/>
    </source>
</evidence>
<feature type="compositionally biased region" description="Basic residues" evidence="7">
    <location>
        <begin position="133"/>
        <end position="151"/>
    </location>
</feature>
<comment type="subcellular location">
    <subcellularLocation>
        <location evidence="1 6">Nucleus</location>
    </subcellularLocation>
</comment>
<dbReference type="EMBL" id="JANJYJ010000005">
    <property type="protein sequence ID" value="KAK3210727.1"/>
    <property type="molecule type" value="Genomic_DNA"/>
</dbReference>
<evidence type="ECO:0000313" key="9">
    <source>
        <dbReference type="EMBL" id="KAK3210727.1"/>
    </source>
</evidence>
<protein>
    <recommendedName>
        <fullName evidence="6">Transcription repressor</fullName>
    </recommendedName>
    <alternativeName>
        <fullName evidence="6">Ovate family protein</fullName>
    </alternativeName>
</protein>
<evidence type="ECO:0000256" key="6">
    <source>
        <dbReference type="RuleBase" id="RU367028"/>
    </source>
</evidence>
<evidence type="ECO:0000313" key="10">
    <source>
        <dbReference type="Proteomes" id="UP001281410"/>
    </source>
</evidence>
<sequence>MENKLKLRISRMFRASFGSCRTRNISDVMEKAVFAPHDQQKHKNKFQLIEPLNPRKARPFPSVCKPRCPETAQMIMIDNSCINSVPRRKVSEQYSPFVASNGRMCPPASPISPLTPNYKFNNRDQLIGFREKKEKKKKKKKTTTHLKKSKRRDNAMCRLLSSSSQDSFNYGTGWWFSSDDDYENKEDETETLFSSKSTFSSDSSESLRRSSRRNTTKHGTRRRRRAAASTANAASTTKSGVFPLSSEKAGKVKDSFAVVKSSRDPYNDFRTSMVEMIIEKQIFSAKDLEQLLQCFLSLNSYHHHRIILEVFTEIWEALFSNWL</sequence>
<dbReference type="PANTHER" id="PTHR33057:SF17">
    <property type="entry name" value="TRANSCRIPTION REPRESSOR OFP8"/>
    <property type="match status" value="1"/>
</dbReference>
<keyword evidence="4 6" id="KW-0804">Transcription</keyword>
<keyword evidence="10" id="KW-1185">Reference proteome</keyword>
<keyword evidence="2 6" id="KW-0678">Repressor</keyword>
<dbReference type="PANTHER" id="PTHR33057">
    <property type="entry name" value="TRANSCRIPTION REPRESSOR OFP7-RELATED"/>
    <property type="match status" value="1"/>
</dbReference>
<organism evidence="9 10">
    <name type="scientific">Dipteronia sinensis</name>
    <dbReference type="NCBI Taxonomy" id="43782"/>
    <lineage>
        <taxon>Eukaryota</taxon>
        <taxon>Viridiplantae</taxon>
        <taxon>Streptophyta</taxon>
        <taxon>Embryophyta</taxon>
        <taxon>Tracheophyta</taxon>
        <taxon>Spermatophyta</taxon>
        <taxon>Magnoliopsida</taxon>
        <taxon>eudicotyledons</taxon>
        <taxon>Gunneridae</taxon>
        <taxon>Pentapetalae</taxon>
        <taxon>rosids</taxon>
        <taxon>malvids</taxon>
        <taxon>Sapindales</taxon>
        <taxon>Sapindaceae</taxon>
        <taxon>Hippocastanoideae</taxon>
        <taxon>Acereae</taxon>
        <taxon>Dipteronia</taxon>
    </lineage>
</organism>
<dbReference type="Proteomes" id="UP001281410">
    <property type="component" value="Unassembled WGS sequence"/>
</dbReference>
<reference evidence="9" key="1">
    <citation type="journal article" date="2023" name="Plant J.">
        <title>Genome sequences and population genomics provide insights into the demographic history, inbreeding, and mutation load of two 'living fossil' tree species of Dipteronia.</title>
        <authorList>
            <person name="Feng Y."/>
            <person name="Comes H.P."/>
            <person name="Chen J."/>
            <person name="Zhu S."/>
            <person name="Lu R."/>
            <person name="Zhang X."/>
            <person name="Li P."/>
            <person name="Qiu J."/>
            <person name="Olsen K.M."/>
            <person name="Qiu Y."/>
        </authorList>
    </citation>
    <scope>NUCLEOTIDE SEQUENCE</scope>
    <source>
        <strain evidence="9">NBL</strain>
    </source>
</reference>
<feature type="domain" description="OVATE" evidence="8">
    <location>
        <begin position="258"/>
        <end position="317"/>
    </location>
</feature>
<dbReference type="AlphaFoldDB" id="A0AAE0E4R8"/>